<organism evidence="9 10">
    <name type="scientific">Micromonospora violae</name>
    <dbReference type="NCBI Taxonomy" id="1278207"/>
    <lineage>
        <taxon>Bacteria</taxon>
        <taxon>Bacillati</taxon>
        <taxon>Actinomycetota</taxon>
        <taxon>Actinomycetes</taxon>
        <taxon>Micromonosporales</taxon>
        <taxon>Micromonosporaceae</taxon>
        <taxon>Micromonospora</taxon>
    </lineage>
</organism>
<dbReference type="Gene3D" id="2.60.120.260">
    <property type="entry name" value="Galactose-binding domain-like"/>
    <property type="match status" value="1"/>
</dbReference>
<dbReference type="InterPro" id="IPR008969">
    <property type="entry name" value="CarboxyPept-like_regulatory"/>
</dbReference>
<dbReference type="InterPro" id="IPR000209">
    <property type="entry name" value="Peptidase_S8/S53_dom"/>
</dbReference>
<dbReference type="InterPro" id="IPR013784">
    <property type="entry name" value="Carb-bd-like_fold"/>
</dbReference>
<dbReference type="GO" id="GO:0006508">
    <property type="term" value="P:proteolysis"/>
    <property type="evidence" value="ECO:0007669"/>
    <property type="project" value="UniProtKB-KW"/>
</dbReference>
<comment type="caution">
    <text evidence="9">The sequence shown here is derived from an EMBL/GenBank/DDBJ whole genome shotgun (WGS) entry which is preliminary data.</text>
</comment>
<dbReference type="InterPro" id="IPR006652">
    <property type="entry name" value="Kelch_1"/>
</dbReference>
<evidence type="ECO:0000256" key="1">
    <source>
        <dbReference type="ARBA" id="ARBA00011073"/>
    </source>
</evidence>
<dbReference type="SUPFAM" id="SSF49464">
    <property type="entry name" value="Carboxypeptidase regulatory domain-like"/>
    <property type="match status" value="1"/>
</dbReference>
<feature type="active site" description="Charge relay system" evidence="5 6">
    <location>
        <position position="191"/>
    </location>
</feature>
<dbReference type="Gene3D" id="3.40.50.200">
    <property type="entry name" value="Peptidase S8/S53 domain"/>
    <property type="match status" value="1"/>
</dbReference>
<dbReference type="Pfam" id="PF01344">
    <property type="entry name" value="Kelch_1"/>
    <property type="match status" value="1"/>
</dbReference>
<dbReference type="RefSeq" id="WP_130401909.1">
    <property type="nucleotide sequence ID" value="NZ_SHKK01000001.1"/>
</dbReference>
<dbReference type="PANTHER" id="PTHR43806:SF67">
    <property type="entry name" value="EGF-LIKE DOMAIN-CONTAINING PROTEIN"/>
    <property type="match status" value="1"/>
</dbReference>
<feature type="signal peptide" evidence="7">
    <location>
        <begin position="1"/>
        <end position="33"/>
    </location>
</feature>
<dbReference type="InterPro" id="IPR023828">
    <property type="entry name" value="Peptidase_S8_Ser-AS"/>
</dbReference>
<gene>
    <name evidence="9" type="ORF">EV382_2666</name>
</gene>
<dbReference type="InterPro" id="IPR011043">
    <property type="entry name" value="Gal_Oxase/kelch_b-propeller"/>
</dbReference>
<dbReference type="SMART" id="SM00612">
    <property type="entry name" value="Kelch"/>
    <property type="match status" value="5"/>
</dbReference>
<dbReference type="Pfam" id="PF00082">
    <property type="entry name" value="Peptidase_S8"/>
    <property type="match status" value="1"/>
</dbReference>
<dbReference type="GO" id="GO:0030246">
    <property type="term" value="F:carbohydrate binding"/>
    <property type="evidence" value="ECO:0007669"/>
    <property type="project" value="InterPro"/>
</dbReference>
<dbReference type="InterPro" id="IPR037293">
    <property type="entry name" value="Gal_Oxidase_central_sf"/>
</dbReference>
<evidence type="ECO:0000256" key="4">
    <source>
        <dbReference type="ARBA" id="ARBA00022825"/>
    </source>
</evidence>
<keyword evidence="10" id="KW-1185">Reference proteome</keyword>
<dbReference type="Gene3D" id="2.60.40.1120">
    <property type="entry name" value="Carboxypeptidase-like, regulatory domain"/>
    <property type="match status" value="3"/>
</dbReference>
<proteinExistence type="inferred from homology"/>
<dbReference type="SUPFAM" id="SSF49452">
    <property type="entry name" value="Starch-binding domain-like"/>
    <property type="match status" value="2"/>
</dbReference>
<protein>
    <submittedName>
        <fullName evidence="9">Subtilisin family serine protease</fullName>
    </submittedName>
</protein>
<dbReference type="PANTHER" id="PTHR43806">
    <property type="entry name" value="PEPTIDASE S8"/>
    <property type="match status" value="1"/>
</dbReference>
<comment type="similarity">
    <text evidence="1 6">Belongs to the peptidase S8 family.</text>
</comment>
<feature type="chain" id="PRO_5020749747" evidence="7">
    <location>
        <begin position="34"/>
        <end position="1455"/>
    </location>
</feature>
<sequence>MRWTAGRRRTRRALVLATVALLGLVAQPAAAHAAPSVATVDTQVTTEAAAKGSTTFLVYLKERAHLDQAAKVRGADARATEVHHQLRDTADRTQAGLRNLLRTKRAAYTPYWIANAIQVTGDRALLDAIAARSEVARIEPVRQYPVVKPTPGTEAKVATAAAEWGVTNIGADRVWDEFADRGEGIVVANIDGGVQYDHPALVDTYRGNNGDGTFTHDYNWYDPSGVCGGDAPCDTAGHGTHTMGTMVGDGGAGNQVGVAPRATWIAAKACERAFCSNSSLMLAGQWMLAPTDRNGQNPRPDLRPDVVNNSWGGGQGDLWYQQVVDAWRAAGIFAAFAAGNEGPDCNTANSPSDYPTSYAVGGYNAANQVYEYSSRGSSGADGGIKPNISAPAENVRSTWPGSGYETISGTSMATPHVSGAVALIWSAAPSLRGDVAATEKLLNETATDVDATECGGTAANNNVFGEGRLNAYQAVLKAPRGAVGRVSGTVTDAATGAPLAGVAVAAGDVHATTGADGGYALALPDGTYSVTALKYGYGSRTATVTAVAGRSHTENFALAPQPVVTVSGRVTDGSGHGWPLYASIEVGGRPGGPVFTDPITGKFSFTVPADTTYAVGTTVRYSGYRKVFSTVRVTDEAKTLNIKVPVDHGCTAAGYSGSFSAPLVDTETFDAATVPAGWSVRDRTTSPAWAFDDPGHRGNNTGGSGNFAVADSFRQGSEPQDSDLVSRTYDLSGTRAPYLRFNSDLLATSPEDMGDVDLSLDGGTTWQNVWHGDDYRTGPRQEVVPLEAAAGAANVTLRFRYQGYYGWWWGVDNVEVVDRVCVPTPAGLVVGFVTDKNTGSGLVGVSVASPAAPQQRAVTEATPQDASIGDGFYWLTTSLTGTHAFEAAKRPYQAVAKDVTVVADKTTRANIALTAGRVTVNQSSIEMNQPYGGTRSTTVTVKNTGSAPATVEVLKRAGQLDALTAQKGTPLIEQRVAGVTNSRTGVSAGSMASVSQPSGGDPAWSRIANTPAPIYDNAAVTFGGKVYSLGGQGAERSLWRYDPDTNVWTALAEMPRGRIQPSAAVVDGKIYVLGGWSATGAPIPTVDVYDPTAGTWSTLVGVLSPAPRAAAGTAVVGGRIVLVGGCVDSDCAESDDVLVFDPTSRTFSSGARYPVTVSFVSCGGIGNGVYCAGGTNGQTLRSTYGYDPAVDAWTQLPDLPVEVWGAQTAVAGGALILSGGLSSDSTSVTNRTVAYDPGTRIWKQLPNAQVAAFRGAMACGLYKIGGVRPAGRLSDAEHLGGFGGCDTVDAPWLATTPAAFTLAAGESKKITVTVTAAPEAGISQPGTYRAEFGLLTDTPYPVPAVDVAVGVSVPADWGKIQGTVTGESCAGQRLPLAASVRLNLAGTGGKTGYTVLADSQGRYVHWLPAGTYQAVVSRDGWTSVAKRRTVEAGITLTYDVALAPATPCGSRLGGI</sequence>
<dbReference type="OrthoDB" id="9813435at2"/>
<evidence type="ECO:0000313" key="9">
    <source>
        <dbReference type="EMBL" id="RZT79467.1"/>
    </source>
</evidence>
<keyword evidence="3 6" id="KW-0378">Hydrolase</keyword>
<dbReference type="Gene3D" id="2.130.10.80">
    <property type="entry name" value="Galactose oxidase/kelch, beta-propeller"/>
    <property type="match status" value="1"/>
</dbReference>
<dbReference type="GO" id="GO:0004252">
    <property type="term" value="F:serine-type endopeptidase activity"/>
    <property type="evidence" value="ECO:0007669"/>
    <property type="project" value="UniProtKB-UniRule"/>
</dbReference>
<dbReference type="PROSITE" id="PS00138">
    <property type="entry name" value="SUBTILASE_SER"/>
    <property type="match status" value="1"/>
</dbReference>
<name>A0A4Q7UDY3_9ACTN</name>
<dbReference type="SUPFAM" id="SSF50965">
    <property type="entry name" value="Galactose oxidase, central domain"/>
    <property type="match status" value="1"/>
</dbReference>
<keyword evidence="2 6" id="KW-0645">Protease</keyword>
<evidence type="ECO:0000256" key="6">
    <source>
        <dbReference type="PROSITE-ProRule" id="PRU01240"/>
    </source>
</evidence>
<evidence type="ECO:0000313" key="10">
    <source>
        <dbReference type="Proteomes" id="UP000293781"/>
    </source>
</evidence>
<reference evidence="9 10" key="1">
    <citation type="submission" date="2019-02" db="EMBL/GenBank/DDBJ databases">
        <title>Sequencing the genomes of 1000 actinobacteria strains.</title>
        <authorList>
            <person name="Klenk H.-P."/>
        </authorList>
    </citation>
    <scope>NUCLEOTIDE SEQUENCE [LARGE SCALE GENOMIC DNA]</scope>
    <source>
        <strain evidence="9 10">DSM 45888</strain>
    </source>
</reference>
<keyword evidence="4 6" id="KW-0720">Serine protease</keyword>
<dbReference type="PRINTS" id="PR00723">
    <property type="entry name" value="SUBTILISIN"/>
</dbReference>
<evidence type="ECO:0000256" key="7">
    <source>
        <dbReference type="SAM" id="SignalP"/>
    </source>
</evidence>
<dbReference type="InterPro" id="IPR015915">
    <property type="entry name" value="Kelch-typ_b-propeller"/>
</dbReference>
<accession>A0A4Q7UDY3</accession>
<feature type="active site" description="Charge relay system" evidence="5 6">
    <location>
        <position position="411"/>
    </location>
</feature>
<dbReference type="Pfam" id="PF13620">
    <property type="entry name" value="CarboxypepD_reg"/>
    <property type="match status" value="1"/>
</dbReference>
<dbReference type="PROSITE" id="PS51892">
    <property type="entry name" value="SUBTILASE"/>
    <property type="match status" value="1"/>
</dbReference>
<dbReference type="InterPro" id="IPR050131">
    <property type="entry name" value="Peptidase_S8_subtilisin-like"/>
</dbReference>
<dbReference type="EMBL" id="SHKK01000001">
    <property type="protein sequence ID" value="RZT79467.1"/>
    <property type="molecule type" value="Genomic_DNA"/>
</dbReference>
<dbReference type="Pfam" id="PF24681">
    <property type="entry name" value="Kelch_KLHDC2_KLHL20_DRC7"/>
    <property type="match status" value="1"/>
</dbReference>
<keyword evidence="7" id="KW-0732">Signal</keyword>
<dbReference type="Gene3D" id="2.120.10.80">
    <property type="entry name" value="Kelch-type beta propeller"/>
    <property type="match status" value="1"/>
</dbReference>
<evidence type="ECO:0000256" key="2">
    <source>
        <dbReference type="ARBA" id="ARBA00022670"/>
    </source>
</evidence>
<dbReference type="InterPro" id="IPR015500">
    <property type="entry name" value="Peptidase_S8_subtilisin-rel"/>
</dbReference>
<dbReference type="SUPFAM" id="SSF52743">
    <property type="entry name" value="Subtilisin-like"/>
    <property type="match status" value="1"/>
</dbReference>
<dbReference type="Proteomes" id="UP000293781">
    <property type="component" value="Unassembled WGS sequence"/>
</dbReference>
<dbReference type="InterPro" id="IPR036852">
    <property type="entry name" value="Peptidase_S8/S53_dom_sf"/>
</dbReference>
<evidence type="ECO:0000259" key="8">
    <source>
        <dbReference type="Pfam" id="PF00082"/>
    </source>
</evidence>
<evidence type="ECO:0000256" key="5">
    <source>
        <dbReference type="PIRSR" id="PIRSR615500-1"/>
    </source>
</evidence>
<feature type="active site" description="Charge relay system" evidence="5 6">
    <location>
        <position position="238"/>
    </location>
</feature>
<feature type="domain" description="Peptidase S8/S53" evidence="8">
    <location>
        <begin position="182"/>
        <end position="467"/>
    </location>
</feature>
<evidence type="ECO:0000256" key="3">
    <source>
        <dbReference type="ARBA" id="ARBA00022801"/>
    </source>
</evidence>